<gene>
    <name evidence="1" type="ORF">TRFO_34965</name>
</gene>
<comment type="caution">
    <text evidence="1">The sequence shown here is derived from an EMBL/GenBank/DDBJ whole genome shotgun (WGS) entry which is preliminary data.</text>
</comment>
<dbReference type="RefSeq" id="XP_068351767.1">
    <property type="nucleotide sequence ID" value="XM_068509971.1"/>
</dbReference>
<evidence type="ECO:0000313" key="2">
    <source>
        <dbReference type="Proteomes" id="UP000179807"/>
    </source>
</evidence>
<sequence length="267" mass="30134">MKFVEIKGESYQKFSKAVFLADNGSSNLSALKNWEQPLNFRPNSNNLKQYQGGPCGLFAVLQAHIVIKENDNNFQNASQEHILISLILDIFSRISSYYVFCDGFDAKTEYAHFQYTTDLDEAYSFILGTDYIKSYNACLLLTLSIVFASIGMSDLNVPAEPYIYGDRNTTMALVWLMLNGSTNDANLAQTENSNYRGTTQTQIGIKVLNNPDKRVVGTWLNPNANVFVCHRGCHFFVVLTIADIFIVYDSLNDKSPFETTKKSLQWS</sequence>
<organism evidence="1 2">
    <name type="scientific">Tritrichomonas foetus</name>
    <dbReference type="NCBI Taxonomy" id="1144522"/>
    <lineage>
        <taxon>Eukaryota</taxon>
        <taxon>Metamonada</taxon>
        <taxon>Parabasalia</taxon>
        <taxon>Tritrichomonadida</taxon>
        <taxon>Tritrichomonadidae</taxon>
        <taxon>Tritrichomonas</taxon>
    </lineage>
</organism>
<proteinExistence type="predicted"/>
<name>A0A1J4JHL6_9EUKA</name>
<protein>
    <recommendedName>
        <fullName evidence="3">Deubiquitinating enzyme MINDY-3/4 conserved domain-containing protein</fullName>
    </recommendedName>
</protein>
<evidence type="ECO:0000313" key="1">
    <source>
        <dbReference type="EMBL" id="OHS98630.1"/>
    </source>
</evidence>
<dbReference type="EMBL" id="MLAK01001045">
    <property type="protein sequence ID" value="OHS98630.1"/>
    <property type="molecule type" value="Genomic_DNA"/>
</dbReference>
<dbReference type="VEuPathDB" id="TrichDB:TRFO_34965"/>
<dbReference type="Proteomes" id="UP000179807">
    <property type="component" value="Unassembled WGS sequence"/>
</dbReference>
<accession>A0A1J4JHL6</accession>
<keyword evidence="2" id="KW-1185">Reference proteome</keyword>
<dbReference type="GeneID" id="94844675"/>
<dbReference type="OrthoDB" id="10434279at2759"/>
<evidence type="ECO:0008006" key="3">
    <source>
        <dbReference type="Google" id="ProtNLM"/>
    </source>
</evidence>
<reference evidence="1" key="1">
    <citation type="submission" date="2016-10" db="EMBL/GenBank/DDBJ databases">
        <authorList>
            <person name="Benchimol M."/>
            <person name="Almeida L.G."/>
            <person name="Vasconcelos A.T."/>
            <person name="Perreira-Neves A."/>
            <person name="Rosa I.A."/>
            <person name="Tasca T."/>
            <person name="Bogo M.R."/>
            <person name="de Souza W."/>
        </authorList>
    </citation>
    <scope>NUCLEOTIDE SEQUENCE [LARGE SCALE GENOMIC DNA]</scope>
    <source>
        <strain evidence="1">K</strain>
    </source>
</reference>
<dbReference type="AlphaFoldDB" id="A0A1J4JHL6"/>